<organism evidence="2 3">
    <name type="scientific">Kluyveromyces lactis (strain ATCC 8585 / CBS 2359 / DSM 70799 / NBRC 1267 / NRRL Y-1140 / WM37)</name>
    <name type="common">Yeast</name>
    <name type="synonym">Candida sphaerica</name>
    <dbReference type="NCBI Taxonomy" id="284590"/>
    <lineage>
        <taxon>Eukaryota</taxon>
        <taxon>Fungi</taxon>
        <taxon>Dikarya</taxon>
        <taxon>Ascomycota</taxon>
        <taxon>Saccharomycotina</taxon>
        <taxon>Saccharomycetes</taxon>
        <taxon>Saccharomycetales</taxon>
        <taxon>Saccharomycetaceae</taxon>
        <taxon>Kluyveromyces</taxon>
    </lineage>
</organism>
<dbReference type="PANTHER" id="PTHR14614">
    <property type="entry name" value="HEPATOCELLULAR CARCINOMA-ASSOCIATED ANTIGEN"/>
    <property type="match status" value="1"/>
</dbReference>
<dbReference type="STRING" id="284590.Q6CMB4"/>
<dbReference type="KEGG" id="kla:KLLA0_E21539g"/>
<dbReference type="HOGENOM" id="CLU_049351_1_0_1"/>
<dbReference type="GO" id="GO:0005829">
    <property type="term" value="C:cytosol"/>
    <property type="evidence" value="ECO:0007669"/>
    <property type="project" value="TreeGrafter"/>
</dbReference>
<dbReference type="InParanoid" id="Q6CMB4"/>
<dbReference type="eggNOG" id="KOG2793">
    <property type="taxonomic scope" value="Eukaryota"/>
</dbReference>
<sequence>MADSFDPLDFISSNAVTKSNNIDFLERADQDTNNVQPLSDDFDVDAWPSEGEVPIQPLDLPCVQYAAPDVILTVLKLLQPATQVNFKSAEGKNDETWEKMCNEKGVTESMLQLTLKYYEQWINNLLRSYSDLCTKIPALYHNRSSESELLNYFTTILSKYETSSNELANQILQQASSRISERCGRTAQPSMTRTFKLEGLDTSIKLYEPALTSDNLGLKTWGSSLMLSQKIIGIPAGKRVLELGSGTGLVGISYALTHSINGDSVIFLTDLPEILPNLQYNVRLNNLNDVTADVLDWTDPLSFTEKYGNEPFDTIVIADPIYSPQHPIWLVDMIVKFLSENGKVYLQIPIRPKYESERELLWKLLEENDLNVIAEVQEKGKDDWGDVDYLYKEITRLHTL</sequence>
<dbReference type="AlphaFoldDB" id="Q6CMB4"/>
<dbReference type="GO" id="GO:0008757">
    <property type="term" value="F:S-adenosylmethionine-dependent methyltransferase activity"/>
    <property type="evidence" value="ECO:0007669"/>
    <property type="project" value="UniProtKB-ARBA"/>
</dbReference>
<evidence type="ECO:0000256" key="1">
    <source>
        <dbReference type="ARBA" id="ARBA00022679"/>
    </source>
</evidence>
<dbReference type="FunCoup" id="Q6CMB4">
    <property type="interactions" value="147"/>
</dbReference>
<dbReference type="PaxDb" id="284590-Q6CMB4"/>
<dbReference type="EMBL" id="CR382125">
    <property type="protein sequence ID" value="CAH00012.1"/>
    <property type="molecule type" value="Genomic_DNA"/>
</dbReference>
<dbReference type="SUPFAM" id="SSF53335">
    <property type="entry name" value="S-adenosyl-L-methionine-dependent methyltransferases"/>
    <property type="match status" value="1"/>
</dbReference>
<gene>
    <name evidence="2" type="ORF">KLLA0_E21539g</name>
</gene>
<protein>
    <submittedName>
        <fullName evidence="2">KLLA0E21539p</fullName>
    </submittedName>
</protein>
<evidence type="ECO:0000313" key="3">
    <source>
        <dbReference type="Proteomes" id="UP000000598"/>
    </source>
</evidence>
<proteinExistence type="predicted"/>
<dbReference type="Gene3D" id="3.40.50.150">
    <property type="entry name" value="Vaccinia Virus protein VP39"/>
    <property type="match status" value="1"/>
</dbReference>
<dbReference type="PANTHER" id="PTHR14614:SF156">
    <property type="entry name" value="PROTEIN-LYSINE N-METHYLTRANSFERASE EFM2"/>
    <property type="match status" value="1"/>
</dbReference>
<keyword evidence="1" id="KW-0808">Transferase</keyword>
<dbReference type="InterPro" id="IPR019410">
    <property type="entry name" value="Methyltransf_16"/>
</dbReference>
<name>Q6CMB4_KLULA</name>
<keyword evidence="3" id="KW-1185">Reference proteome</keyword>
<dbReference type="Proteomes" id="UP000000598">
    <property type="component" value="Chromosome E"/>
</dbReference>
<reference evidence="2 3" key="1">
    <citation type="journal article" date="2004" name="Nature">
        <title>Genome evolution in yeasts.</title>
        <authorList>
            <consortium name="Genolevures"/>
            <person name="Dujon B."/>
            <person name="Sherman D."/>
            <person name="Fischer G."/>
            <person name="Durrens P."/>
            <person name="Casaregola S."/>
            <person name="Lafontaine I."/>
            <person name="de Montigny J."/>
            <person name="Marck C."/>
            <person name="Neuveglise C."/>
            <person name="Talla E."/>
            <person name="Goffard N."/>
            <person name="Frangeul L."/>
            <person name="Aigle M."/>
            <person name="Anthouard V."/>
            <person name="Babour A."/>
            <person name="Barbe V."/>
            <person name="Barnay S."/>
            <person name="Blanchin S."/>
            <person name="Beckerich J.M."/>
            <person name="Beyne E."/>
            <person name="Bleykasten C."/>
            <person name="Boisrame A."/>
            <person name="Boyer J."/>
            <person name="Cattolico L."/>
            <person name="Confanioleri F."/>
            <person name="de Daruvar A."/>
            <person name="Despons L."/>
            <person name="Fabre E."/>
            <person name="Fairhead C."/>
            <person name="Ferry-Dumazet H."/>
            <person name="Groppi A."/>
            <person name="Hantraye F."/>
            <person name="Hennequin C."/>
            <person name="Jauniaux N."/>
            <person name="Joyet P."/>
            <person name="Kachouri R."/>
            <person name="Kerrest A."/>
            <person name="Koszul R."/>
            <person name="Lemaire M."/>
            <person name="Lesur I."/>
            <person name="Ma L."/>
            <person name="Muller H."/>
            <person name="Nicaud J.M."/>
            <person name="Nikolski M."/>
            <person name="Oztas S."/>
            <person name="Ozier-Kalogeropoulos O."/>
            <person name="Pellenz S."/>
            <person name="Potier S."/>
            <person name="Richard G.F."/>
            <person name="Straub M.L."/>
            <person name="Suleau A."/>
            <person name="Swennene D."/>
            <person name="Tekaia F."/>
            <person name="Wesolowski-Louvel M."/>
            <person name="Westhof E."/>
            <person name="Wirth B."/>
            <person name="Zeniou-Meyer M."/>
            <person name="Zivanovic I."/>
            <person name="Bolotin-Fukuhara M."/>
            <person name="Thierry A."/>
            <person name="Bouchier C."/>
            <person name="Caudron B."/>
            <person name="Scarpelli C."/>
            <person name="Gaillardin C."/>
            <person name="Weissenbach J."/>
            <person name="Wincker P."/>
            <person name="Souciet J.L."/>
        </authorList>
    </citation>
    <scope>NUCLEOTIDE SEQUENCE [LARGE SCALE GENOMIC DNA]</scope>
    <source>
        <strain evidence="3">ATCC 8585 / CBS 2359 / DSM 70799 / NBRC 1267 / NRRL Y-1140 / WM37</strain>
    </source>
</reference>
<dbReference type="Pfam" id="PF10294">
    <property type="entry name" value="Methyltransf_16"/>
    <property type="match status" value="1"/>
</dbReference>
<accession>Q6CMB4</accession>
<evidence type="ECO:0000313" key="2">
    <source>
        <dbReference type="EMBL" id="CAH00012.1"/>
    </source>
</evidence>
<dbReference type="OMA" id="DDFGEMK"/>
<dbReference type="CDD" id="cd02440">
    <property type="entry name" value="AdoMet_MTases"/>
    <property type="match status" value="1"/>
</dbReference>
<dbReference type="InterPro" id="IPR029063">
    <property type="entry name" value="SAM-dependent_MTases_sf"/>
</dbReference>